<dbReference type="EMBL" id="BMAO01001888">
    <property type="protein sequence ID" value="GFQ76708.1"/>
    <property type="molecule type" value="Genomic_DNA"/>
</dbReference>
<accession>A0A8X6G8C1</accession>
<protein>
    <submittedName>
        <fullName evidence="2">Uncharacterized protein</fullName>
    </submittedName>
</protein>
<reference evidence="2" key="1">
    <citation type="submission" date="2020-07" db="EMBL/GenBank/DDBJ databases">
        <title>Multicomponent nature underlies the extraordinary mechanical properties of spider dragline silk.</title>
        <authorList>
            <person name="Kono N."/>
            <person name="Nakamura H."/>
            <person name="Mori M."/>
            <person name="Yoshida Y."/>
            <person name="Ohtoshi R."/>
            <person name="Malay A.D."/>
            <person name="Moran D.A.P."/>
            <person name="Tomita M."/>
            <person name="Numata K."/>
            <person name="Arakawa K."/>
        </authorList>
    </citation>
    <scope>NUCLEOTIDE SEQUENCE</scope>
</reference>
<sequence>MKNTLPLKRDSPTEGKMVKKEFQKNERKIPLACSLDVSKEELQPQNDFYERELEVGLDGLVKRKSPSPDAVPQTFDKKKHLTKTYKLIRREGFPNTGRKIRGDPNIKAPKDLQY</sequence>
<name>A0A8X6G8C1_TRICU</name>
<dbReference type="Proteomes" id="UP000887116">
    <property type="component" value="Unassembled WGS sequence"/>
</dbReference>
<organism evidence="2 3">
    <name type="scientific">Trichonephila clavata</name>
    <name type="common">Joro spider</name>
    <name type="synonym">Nephila clavata</name>
    <dbReference type="NCBI Taxonomy" id="2740835"/>
    <lineage>
        <taxon>Eukaryota</taxon>
        <taxon>Metazoa</taxon>
        <taxon>Ecdysozoa</taxon>
        <taxon>Arthropoda</taxon>
        <taxon>Chelicerata</taxon>
        <taxon>Arachnida</taxon>
        <taxon>Araneae</taxon>
        <taxon>Araneomorphae</taxon>
        <taxon>Entelegynae</taxon>
        <taxon>Araneoidea</taxon>
        <taxon>Nephilidae</taxon>
        <taxon>Trichonephila</taxon>
    </lineage>
</organism>
<feature type="region of interest" description="Disordered" evidence="1">
    <location>
        <begin position="92"/>
        <end position="114"/>
    </location>
</feature>
<keyword evidence="3" id="KW-1185">Reference proteome</keyword>
<evidence type="ECO:0000313" key="2">
    <source>
        <dbReference type="EMBL" id="GFQ76708.1"/>
    </source>
</evidence>
<evidence type="ECO:0000256" key="1">
    <source>
        <dbReference type="SAM" id="MobiDB-lite"/>
    </source>
</evidence>
<comment type="caution">
    <text evidence="2">The sequence shown here is derived from an EMBL/GenBank/DDBJ whole genome shotgun (WGS) entry which is preliminary data.</text>
</comment>
<proteinExistence type="predicted"/>
<dbReference type="AlphaFoldDB" id="A0A8X6G8C1"/>
<feature type="compositionally biased region" description="Basic and acidic residues" evidence="1">
    <location>
        <begin position="100"/>
        <end position="114"/>
    </location>
</feature>
<gene>
    <name evidence="2" type="ORF">TNCT_130151</name>
</gene>
<evidence type="ECO:0000313" key="3">
    <source>
        <dbReference type="Proteomes" id="UP000887116"/>
    </source>
</evidence>